<name>A0ABD2ZL46_9GENT</name>
<dbReference type="PANTHER" id="PTHR13464:SF0">
    <property type="entry name" value="SAP30-BINDING PROTEIN"/>
    <property type="match status" value="1"/>
</dbReference>
<gene>
    <name evidence="2" type="ORF">ACH5RR_018182</name>
</gene>
<dbReference type="EMBL" id="JBJUIK010000008">
    <property type="protein sequence ID" value="KAL3520033.1"/>
    <property type="molecule type" value="Genomic_DNA"/>
</dbReference>
<dbReference type="InterPro" id="IPR012479">
    <property type="entry name" value="SAP30BP"/>
</dbReference>
<dbReference type="Proteomes" id="UP001630127">
    <property type="component" value="Unassembled WGS sequence"/>
</dbReference>
<evidence type="ECO:0000256" key="1">
    <source>
        <dbReference type="SAM" id="MobiDB-lite"/>
    </source>
</evidence>
<feature type="region of interest" description="Disordered" evidence="1">
    <location>
        <begin position="321"/>
        <end position="351"/>
    </location>
</feature>
<feature type="compositionally biased region" description="Low complexity" evidence="1">
    <location>
        <begin position="418"/>
        <end position="427"/>
    </location>
</feature>
<organism evidence="2 3">
    <name type="scientific">Cinchona calisaya</name>
    <dbReference type="NCBI Taxonomy" id="153742"/>
    <lineage>
        <taxon>Eukaryota</taxon>
        <taxon>Viridiplantae</taxon>
        <taxon>Streptophyta</taxon>
        <taxon>Embryophyta</taxon>
        <taxon>Tracheophyta</taxon>
        <taxon>Spermatophyta</taxon>
        <taxon>Magnoliopsida</taxon>
        <taxon>eudicotyledons</taxon>
        <taxon>Gunneridae</taxon>
        <taxon>Pentapetalae</taxon>
        <taxon>asterids</taxon>
        <taxon>lamiids</taxon>
        <taxon>Gentianales</taxon>
        <taxon>Rubiaceae</taxon>
        <taxon>Cinchonoideae</taxon>
        <taxon>Cinchoneae</taxon>
        <taxon>Cinchona</taxon>
    </lineage>
</organism>
<proteinExistence type="predicted"/>
<comment type="caution">
    <text evidence="2">The sequence shown here is derived from an EMBL/GenBank/DDBJ whole genome shotgun (WGS) entry which is preliminary data.</text>
</comment>
<feature type="compositionally biased region" description="Basic and acidic residues" evidence="1">
    <location>
        <begin position="1"/>
        <end position="10"/>
    </location>
</feature>
<reference evidence="2 3" key="1">
    <citation type="submission" date="2024-11" db="EMBL/GenBank/DDBJ databases">
        <title>A near-complete genome assembly of Cinchona calisaya.</title>
        <authorList>
            <person name="Lian D.C."/>
            <person name="Zhao X.W."/>
            <person name="Wei L."/>
        </authorList>
    </citation>
    <scope>NUCLEOTIDE SEQUENCE [LARGE SCALE GENOMIC DNA]</scope>
    <source>
        <tissue evidence="2">Nenye</tissue>
    </source>
</reference>
<dbReference type="PANTHER" id="PTHR13464">
    <property type="entry name" value="TRANSCRIPTIONAL REGULATOR PROTEIN HCNGP"/>
    <property type="match status" value="1"/>
</dbReference>
<evidence type="ECO:0000313" key="3">
    <source>
        <dbReference type="Proteomes" id="UP001630127"/>
    </source>
</evidence>
<feature type="compositionally biased region" description="Basic and acidic residues" evidence="1">
    <location>
        <begin position="430"/>
        <end position="448"/>
    </location>
</feature>
<feature type="region of interest" description="Disordered" evidence="1">
    <location>
        <begin position="418"/>
        <end position="448"/>
    </location>
</feature>
<feature type="compositionally biased region" description="Acidic residues" evidence="1">
    <location>
        <begin position="19"/>
        <end position="36"/>
    </location>
</feature>
<evidence type="ECO:0008006" key="4">
    <source>
        <dbReference type="Google" id="ProtNLM"/>
    </source>
</evidence>
<dbReference type="AlphaFoldDB" id="A0ABD2ZL46"/>
<evidence type="ECO:0000313" key="2">
    <source>
        <dbReference type="EMBL" id="KAL3520033.1"/>
    </source>
</evidence>
<sequence>MASHDKKESEGIALLSIYGDEDDEEMEEIDDDDDGDGDGKPPQEQFQLVQVEPEEKLQEDTGVSTASVVALDLVVQEEEKEQHGQQQRVINDNFTPDRVVGGLWGSATATPQDSISSPALPPLLQQQLVSQRRERMERIAIVDYGHDEVAMSPEPEEGEIMVGENSMEIEDAAMINGDIQEKTVLVLTPSHRGTPQISDPNDQETGSSNYVVIGSESAEAEDADVVPLKEPKDIDPLTKFLPPPPEAKCSDELQEKISKFLRLKKIKSYNAEVRNRKEYRNPDFLRHAMIYHDIDEIGSCFSKDVFDPHGYNKKLDMRREMERKEQERKRSPKIDFLSAGTQPGSVPTPKISLPIPVAPGTGLNTISAAVDTLARDGRHNKKSKWDKVDGDRLNLLPTVAQDSVSAVATHAALLSAANAGSGYSAYAQQRRREAEDKQSSDKKSDRRT</sequence>
<protein>
    <recommendedName>
        <fullName evidence="4">SAP30-binding protein</fullName>
    </recommendedName>
</protein>
<accession>A0ABD2ZL46</accession>
<keyword evidence="3" id="KW-1185">Reference proteome</keyword>
<feature type="compositionally biased region" description="Basic and acidic residues" evidence="1">
    <location>
        <begin position="321"/>
        <end position="333"/>
    </location>
</feature>
<dbReference type="Pfam" id="PF07818">
    <property type="entry name" value="HCNGP"/>
    <property type="match status" value="1"/>
</dbReference>
<feature type="region of interest" description="Disordered" evidence="1">
    <location>
        <begin position="1"/>
        <end position="47"/>
    </location>
</feature>